<feature type="region of interest" description="Disordered" evidence="1">
    <location>
        <begin position="384"/>
        <end position="411"/>
    </location>
</feature>
<dbReference type="EMBL" id="BRXW01000395">
    <property type="protein sequence ID" value="GMH50499.1"/>
    <property type="molecule type" value="Genomic_DNA"/>
</dbReference>
<feature type="compositionally biased region" description="Basic and acidic residues" evidence="1">
    <location>
        <begin position="660"/>
        <end position="677"/>
    </location>
</feature>
<feature type="compositionally biased region" description="Polar residues" evidence="1">
    <location>
        <begin position="275"/>
        <end position="286"/>
    </location>
</feature>
<feature type="region of interest" description="Disordered" evidence="1">
    <location>
        <begin position="159"/>
        <end position="304"/>
    </location>
</feature>
<dbReference type="Proteomes" id="UP001165122">
    <property type="component" value="Unassembled WGS sequence"/>
</dbReference>
<keyword evidence="3" id="KW-1185">Reference proteome</keyword>
<name>A0A9W6ZH73_9STRA</name>
<feature type="compositionally biased region" description="Low complexity" evidence="1">
    <location>
        <begin position="77"/>
        <end position="115"/>
    </location>
</feature>
<sequence>MELPTWETSSNVNASRNDLSFATASSAELGLNTSVHRRGTLLQSMSQPLVTHAQVSFGAAKINGALDASNGRPPPASSSSIGSRSFKNESSSSSSSNSNHSVTSQISSSPSLSSSKQQPTLPISDDYQQTDVDSSYIGESHYWMGQQERLRATDQALATSSAAMGRPSGAPVASPSPTKSKKQHKSSKSRSASASSTQTTPQKSPSKSSRSPPVRTSPIETSLNGSESSRETDENLGDSNNNNSSKNYDRKPSRSSPSTSRRSSSNLQAKPSFGMPQQFQRTPLSRHNNHSVAPPPPSPYPVDSSQMMDFLDFLTSGLEQTITSIEALVVSEQSTAAIVYRDKPLNPSGTSSGNAVAPPAYDPAAITRLRNFVGSYLMGRNPSTENGALSFGRANRGRSKRDPPAGPVGRSLGELRSLIVDTLGNSLNLCEAARRSAAVERRQCREHMERMQMNAATMARKLGSGERAKRKKLEKENKQLHKNLAEDLEQTIKDRTIGYETRNGALEDEINTLKMELSWIKTENKKREVEHVNALEYAKYRSTTDVSAMKQSEIEALRMQHSHLEQKFKDYEKETVEKLNGVKLQEKENQLKENQIYLNRINEMTEKLKSSEDRRIEQEKRAKQILTEEVAKLRSSHQEAINSFRDQTYKNNSSSAESLESERRRHATELEHARAEASTEIEGLRAAMELLKAEGRENVREARQEAEARAGREARDQVRALTSSHEAEMRRAGKEVVRLQKLLKKKGVSAGTSADAFPIRIGDPSDDDLDAFGSVAPTATKKTRSGKIAVGGGIAPTWLKAIDKGGEDLNVNGGKGGTNLNLKQGDGPVTNILRRSSELREKIVVPPSWSGGSGGAGGAGGDGVGKAPAPAPRSSSPPIPTKTTTTTTATASKDALKNNQRNAPLRSDKLSVSEWQETLNLKESKTTTRKSGGGGGGGRKASAMGKLDDYVTQNP</sequence>
<feature type="region of interest" description="Disordered" evidence="1">
    <location>
        <begin position="66"/>
        <end position="129"/>
    </location>
</feature>
<protein>
    <submittedName>
        <fullName evidence="2">Uncharacterized protein</fullName>
    </submittedName>
</protein>
<evidence type="ECO:0000313" key="2">
    <source>
        <dbReference type="EMBL" id="GMH50499.1"/>
    </source>
</evidence>
<feature type="compositionally biased region" description="Gly residues" evidence="1">
    <location>
        <begin position="851"/>
        <end position="864"/>
    </location>
</feature>
<feature type="compositionally biased region" description="Basic residues" evidence="1">
    <location>
        <begin position="179"/>
        <end position="188"/>
    </location>
</feature>
<evidence type="ECO:0000256" key="1">
    <source>
        <dbReference type="SAM" id="MobiDB-lite"/>
    </source>
</evidence>
<proteinExistence type="predicted"/>
<feature type="compositionally biased region" description="Low complexity" evidence="1">
    <location>
        <begin position="189"/>
        <end position="218"/>
    </location>
</feature>
<dbReference type="OrthoDB" id="201348at2759"/>
<accession>A0A9W6ZH73</accession>
<feature type="compositionally biased region" description="Low complexity" evidence="1">
    <location>
        <begin position="881"/>
        <end position="893"/>
    </location>
</feature>
<dbReference type="AlphaFoldDB" id="A0A9W6ZH73"/>
<comment type="caution">
    <text evidence="2">The sequence shown here is derived from an EMBL/GenBank/DDBJ whole genome shotgun (WGS) entry which is preliminary data.</text>
</comment>
<feature type="region of interest" description="Disordered" evidence="1">
    <location>
        <begin position="641"/>
        <end position="678"/>
    </location>
</feature>
<feature type="compositionally biased region" description="Low complexity" evidence="1">
    <location>
        <begin position="254"/>
        <end position="265"/>
    </location>
</feature>
<feature type="region of interest" description="Disordered" evidence="1">
    <location>
        <begin position="703"/>
        <end position="732"/>
    </location>
</feature>
<organism evidence="2 3">
    <name type="scientific">Triparma laevis f. longispina</name>
    <dbReference type="NCBI Taxonomy" id="1714387"/>
    <lineage>
        <taxon>Eukaryota</taxon>
        <taxon>Sar</taxon>
        <taxon>Stramenopiles</taxon>
        <taxon>Ochrophyta</taxon>
        <taxon>Bolidophyceae</taxon>
        <taxon>Parmales</taxon>
        <taxon>Triparmaceae</taxon>
        <taxon>Triparma</taxon>
    </lineage>
</organism>
<feature type="region of interest" description="Disordered" evidence="1">
    <location>
        <begin position="845"/>
        <end position="955"/>
    </location>
</feature>
<evidence type="ECO:0000313" key="3">
    <source>
        <dbReference type="Proteomes" id="UP001165122"/>
    </source>
</evidence>
<gene>
    <name evidence="2" type="ORF">TrLO_g8182</name>
</gene>
<feature type="compositionally biased region" description="Polar residues" evidence="1">
    <location>
        <begin position="641"/>
        <end position="652"/>
    </location>
</feature>
<feature type="compositionally biased region" description="Basic and acidic residues" evidence="1">
    <location>
        <begin position="703"/>
        <end position="718"/>
    </location>
</feature>
<reference evidence="3" key="1">
    <citation type="journal article" date="2023" name="Commun. Biol.">
        <title>Genome analysis of Parmales, the sister group of diatoms, reveals the evolutionary specialization of diatoms from phago-mixotrophs to photoautotrophs.</title>
        <authorList>
            <person name="Ban H."/>
            <person name="Sato S."/>
            <person name="Yoshikawa S."/>
            <person name="Yamada K."/>
            <person name="Nakamura Y."/>
            <person name="Ichinomiya M."/>
            <person name="Sato N."/>
            <person name="Blanc-Mathieu R."/>
            <person name="Endo H."/>
            <person name="Kuwata A."/>
            <person name="Ogata H."/>
        </authorList>
    </citation>
    <scope>NUCLEOTIDE SEQUENCE [LARGE SCALE GENOMIC DNA]</scope>
    <source>
        <strain evidence="3">NIES 3700</strain>
    </source>
</reference>
<feature type="compositionally biased region" description="Polar residues" evidence="1">
    <location>
        <begin position="116"/>
        <end position="129"/>
    </location>
</feature>
<feature type="compositionally biased region" description="Pro residues" evidence="1">
    <location>
        <begin position="869"/>
        <end position="880"/>
    </location>
</feature>